<feature type="domain" description="C2H2-type" evidence="2">
    <location>
        <begin position="208"/>
        <end position="231"/>
    </location>
</feature>
<comment type="caution">
    <text evidence="3">The sequence shown here is derived from an EMBL/GenBank/DDBJ whole genome shotgun (WGS) entry which is preliminary data.</text>
</comment>
<gene>
    <name evidence="3" type="ORF">AAG570_013957</name>
</gene>
<organism evidence="3 4">
    <name type="scientific">Ranatra chinensis</name>
    <dbReference type="NCBI Taxonomy" id="642074"/>
    <lineage>
        <taxon>Eukaryota</taxon>
        <taxon>Metazoa</taxon>
        <taxon>Ecdysozoa</taxon>
        <taxon>Arthropoda</taxon>
        <taxon>Hexapoda</taxon>
        <taxon>Insecta</taxon>
        <taxon>Pterygota</taxon>
        <taxon>Neoptera</taxon>
        <taxon>Paraneoptera</taxon>
        <taxon>Hemiptera</taxon>
        <taxon>Heteroptera</taxon>
        <taxon>Panheteroptera</taxon>
        <taxon>Nepomorpha</taxon>
        <taxon>Nepidae</taxon>
        <taxon>Ranatrinae</taxon>
        <taxon>Ranatra</taxon>
    </lineage>
</organism>
<dbReference type="EMBL" id="JBFDAA010000009">
    <property type="protein sequence ID" value="KAL1129431.1"/>
    <property type="molecule type" value="Genomic_DNA"/>
</dbReference>
<feature type="domain" description="C2H2-type" evidence="2">
    <location>
        <begin position="273"/>
        <end position="293"/>
    </location>
</feature>
<name>A0ABD0YDP0_9HEMI</name>
<evidence type="ECO:0000313" key="4">
    <source>
        <dbReference type="Proteomes" id="UP001558652"/>
    </source>
</evidence>
<feature type="compositionally biased region" description="Polar residues" evidence="1">
    <location>
        <begin position="155"/>
        <end position="164"/>
    </location>
</feature>
<reference evidence="3 4" key="1">
    <citation type="submission" date="2024-07" db="EMBL/GenBank/DDBJ databases">
        <title>Chromosome-level genome assembly of the water stick insect Ranatra chinensis (Heteroptera: Nepidae).</title>
        <authorList>
            <person name="Liu X."/>
        </authorList>
    </citation>
    <scope>NUCLEOTIDE SEQUENCE [LARGE SCALE GENOMIC DNA]</scope>
    <source>
        <strain evidence="3">Cailab_2021Rc</strain>
        <tissue evidence="3">Muscle</tissue>
    </source>
</reference>
<evidence type="ECO:0000313" key="3">
    <source>
        <dbReference type="EMBL" id="KAL1129431.1"/>
    </source>
</evidence>
<dbReference type="SMART" id="SM00355">
    <property type="entry name" value="ZnF_C2H2"/>
    <property type="match status" value="3"/>
</dbReference>
<dbReference type="InterPro" id="IPR013087">
    <property type="entry name" value="Znf_C2H2_type"/>
</dbReference>
<proteinExistence type="predicted"/>
<protein>
    <recommendedName>
        <fullName evidence="2">C2H2-type domain-containing protein</fullName>
    </recommendedName>
</protein>
<feature type="domain" description="C2H2-type" evidence="2">
    <location>
        <begin position="236"/>
        <end position="266"/>
    </location>
</feature>
<feature type="region of interest" description="Disordered" evidence="1">
    <location>
        <begin position="140"/>
        <end position="164"/>
    </location>
</feature>
<accession>A0ABD0YDP0</accession>
<keyword evidence="4" id="KW-1185">Reference proteome</keyword>
<dbReference type="AlphaFoldDB" id="A0ABD0YDP0"/>
<dbReference type="Proteomes" id="UP001558652">
    <property type="component" value="Unassembled WGS sequence"/>
</dbReference>
<evidence type="ECO:0000259" key="2">
    <source>
        <dbReference type="SMART" id="SM00355"/>
    </source>
</evidence>
<sequence length="328" mass="37112">MGGNVMPLTLVVPQNVVFTLTLPGVQPTGQREQIDRNGEDQKGIVKVERDMDAGNKDEFDEVESHTVSDIMKQEVQNCAGAVEVDKMEVEIKREIEDVKGEGLKIEKAEIKIEADGNKIMDPEDNSEGDDIYLRILNTDIGSPAEHHPPEPEAFDTSTESTQNDKSLINSSVSKGQHFQLMADQRHGEKPSIAACLSVARRVEQLEMLQCKLCPFSSSNRLSLQRHVFRKHTSLNVSCLFCSFKTICINREFQHRYLLLAHRHIEHSNNPLRFRCDDCEFSSIRKEEVIVHANSPKQWAVTAVIDAISRLRLRTCSRGISMYATMHTR</sequence>
<evidence type="ECO:0000256" key="1">
    <source>
        <dbReference type="SAM" id="MobiDB-lite"/>
    </source>
</evidence>